<evidence type="ECO:0000313" key="5">
    <source>
        <dbReference type="EMBL" id="GJM55863.1"/>
    </source>
</evidence>
<dbReference type="InterPro" id="IPR003439">
    <property type="entry name" value="ABC_transporter-like_ATP-bd"/>
</dbReference>
<proteinExistence type="predicted"/>
<dbReference type="GO" id="GO:0005524">
    <property type="term" value="F:ATP binding"/>
    <property type="evidence" value="ECO:0007669"/>
    <property type="project" value="UniProtKB-KW"/>
</dbReference>
<feature type="domain" description="ABC transporter" evidence="4">
    <location>
        <begin position="4"/>
        <end position="227"/>
    </location>
</feature>
<dbReference type="InterPro" id="IPR051782">
    <property type="entry name" value="ABC_Transporter_VariousFunc"/>
</dbReference>
<evidence type="ECO:0000259" key="4">
    <source>
        <dbReference type="PROSITE" id="PS50893"/>
    </source>
</evidence>
<dbReference type="PANTHER" id="PTHR42939:SF1">
    <property type="entry name" value="ABC TRANSPORTER ATP-BINDING PROTEIN ALBC-RELATED"/>
    <property type="match status" value="1"/>
</dbReference>
<keyword evidence="2" id="KW-0547">Nucleotide-binding</keyword>
<sequence>MPSIDVSDVSFSYRTLLRKKQVFDGFCLNIDGGVCCLLGHNGAGKTTLLKLIYGVLKPSQGAIAVHMTRMDGMALVTGPWGVEERLSSRENLRFREKYLGNSDVVAQGERWARRMGIASYMDTPCRELSSGLFVRAALVLALSESPEVLLLDEPTAAVDPETRVVVAQAAAEMADVGSAVVVATHDFDLAHKVGGRAVVLDEGSLVDGFPLAECSRDELESRYFATVRHVGEGS</sequence>
<dbReference type="SMART" id="SM00382">
    <property type="entry name" value="AAA"/>
    <property type="match status" value="1"/>
</dbReference>
<dbReference type="InterPro" id="IPR003593">
    <property type="entry name" value="AAA+_ATPase"/>
</dbReference>
<comment type="caution">
    <text evidence="5">The sequence shown here is derived from an EMBL/GenBank/DDBJ whole genome shotgun (WGS) entry which is preliminary data.</text>
</comment>
<dbReference type="SUPFAM" id="SSF52540">
    <property type="entry name" value="P-loop containing nucleoside triphosphate hydrolases"/>
    <property type="match status" value="1"/>
</dbReference>
<gene>
    <name evidence="5" type="ORF">ATOP_15180</name>
</gene>
<keyword evidence="6" id="KW-1185">Reference proteome</keyword>
<keyword evidence="3" id="KW-0067">ATP-binding</keyword>
<dbReference type="Pfam" id="PF00005">
    <property type="entry name" value="ABC_tran"/>
    <property type="match status" value="1"/>
</dbReference>
<reference evidence="5" key="1">
    <citation type="journal article" date="2022" name="Int. J. Syst. Evol. Microbiol.">
        <title>Granulimonas faecalis gen. nov., sp. nov., and Leptogranulimonas caecicola gen. nov., sp. nov., novel lactate-producing Atopobiaceae bacteria isolated from mouse intestines, and an emended description of the family Atopobiaceae.</title>
        <authorList>
            <person name="Morinaga K."/>
            <person name="Kusada H."/>
            <person name="Sakamoto S."/>
            <person name="Murakami T."/>
            <person name="Toyoda A."/>
            <person name="Mori H."/>
            <person name="Meng X.Y."/>
            <person name="Takashino M."/>
            <person name="Murotomi K."/>
            <person name="Tamaki H."/>
        </authorList>
    </citation>
    <scope>NUCLEOTIDE SEQUENCE</scope>
    <source>
        <strain evidence="5">OPF53</strain>
    </source>
</reference>
<keyword evidence="1" id="KW-0813">Transport</keyword>
<organism evidence="5 6">
    <name type="scientific">Granulimonas faecalis</name>
    <dbReference type="NCBI Taxonomy" id="2894155"/>
    <lineage>
        <taxon>Bacteria</taxon>
        <taxon>Bacillati</taxon>
        <taxon>Actinomycetota</taxon>
        <taxon>Coriobacteriia</taxon>
        <taxon>Coriobacteriales</taxon>
        <taxon>Kribbibacteriaceae</taxon>
        <taxon>Granulimonas</taxon>
    </lineage>
</organism>
<evidence type="ECO:0000256" key="2">
    <source>
        <dbReference type="ARBA" id="ARBA00022741"/>
    </source>
</evidence>
<protein>
    <recommendedName>
        <fullName evidence="4">ABC transporter domain-containing protein</fullName>
    </recommendedName>
</protein>
<accession>A0AAV5B6Q4</accession>
<dbReference type="Proteomes" id="UP001055025">
    <property type="component" value="Unassembled WGS sequence"/>
</dbReference>
<dbReference type="Gene3D" id="3.40.50.300">
    <property type="entry name" value="P-loop containing nucleotide triphosphate hydrolases"/>
    <property type="match status" value="1"/>
</dbReference>
<dbReference type="AlphaFoldDB" id="A0AAV5B6Q4"/>
<dbReference type="RefSeq" id="WP_265590943.1">
    <property type="nucleotide sequence ID" value="NZ_BQKC01000001.1"/>
</dbReference>
<dbReference type="GO" id="GO:0016887">
    <property type="term" value="F:ATP hydrolysis activity"/>
    <property type="evidence" value="ECO:0007669"/>
    <property type="project" value="InterPro"/>
</dbReference>
<evidence type="ECO:0000256" key="1">
    <source>
        <dbReference type="ARBA" id="ARBA00022448"/>
    </source>
</evidence>
<dbReference type="InterPro" id="IPR027417">
    <property type="entry name" value="P-loop_NTPase"/>
</dbReference>
<dbReference type="PROSITE" id="PS50893">
    <property type="entry name" value="ABC_TRANSPORTER_2"/>
    <property type="match status" value="1"/>
</dbReference>
<dbReference type="EMBL" id="BQKC01000001">
    <property type="protein sequence ID" value="GJM55863.1"/>
    <property type="molecule type" value="Genomic_DNA"/>
</dbReference>
<evidence type="ECO:0000313" key="6">
    <source>
        <dbReference type="Proteomes" id="UP001055025"/>
    </source>
</evidence>
<name>A0AAV5B6Q4_9ACTN</name>
<dbReference type="PANTHER" id="PTHR42939">
    <property type="entry name" value="ABC TRANSPORTER ATP-BINDING PROTEIN ALBC-RELATED"/>
    <property type="match status" value="1"/>
</dbReference>
<evidence type="ECO:0000256" key="3">
    <source>
        <dbReference type="ARBA" id="ARBA00022840"/>
    </source>
</evidence>